<evidence type="ECO:0000313" key="1">
    <source>
        <dbReference type="EMBL" id="EPB65072.1"/>
    </source>
</evidence>
<dbReference type="AlphaFoldDB" id="A0A0D6LB66"/>
<accession>A0A0D6LB66</accession>
<feature type="non-terminal residue" evidence="1">
    <location>
        <position position="1"/>
    </location>
</feature>
<sequence>VHSPCRDHRAQSGICYCNAIRSLSAVRDVRSFQYHGHSVLWSSDETIRESECAGASAALDQLLHQ</sequence>
<dbReference type="EMBL" id="KE132386">
    <property type="protein sequence ID" value="EPB65072.1"/>
    <property type="molecule type" value="Genomic_DNA"/>
</dbReference>
<dbReference type="Proteomes" id="UP000054495">
    <property type="component" value="Unassembled WGS sequence"/>
</dbReference>
<reference evidence="1 2" key="1">
    <citation type="submission" date="2013-05" db="EMBL/GenBank/DDBJ databases">
        <title>Draft genome of the parasitic nematode Anyclostoma ceylanicum.</title>
        <authorList>
            <person name="Mitreva M."/>
        </authorList>
    </citation>
    <scope>NUCLEOTIDE SEQUENCE [LARGE SCALE GENOMIC DNA]</scope>
</reference>
<organism evidence="1 2">
    <name type="scientific">Ancylostoma ceylanicum</name>
    <dbReference type="NCBI Taxonomy" id="53326"/>
    <lineage>
        <taxon>Eukaryota</taxon>
        <taxon>Metazoa</taxon>
        <taxon>Ecdysozoa</taxon>
        <taxon>Nematoda</taxon>
        <taxon>Chromadorea</taxon>
        <taxon>Rhabditida</taxon>
        <taxon>Rhabditina</taxon>
        <taxon>Rhabditomorpha</taxon>
        <taxon>Strongyloidea</taxon>
        <taxon>Ancylostomatidae</taxon>
        <taxon>Ancylostomatinae</taxon>
        <taxon>Ancylostoma</taxon>
    </lineage>
</organism>
<proteinExistence type="predicted"/>
<gene>
    <name evidence="1" type="ORF">ANCCEY_15865</name>
</gene>
<keyword evidence="2" id="KW-1185">Reference proteome</keyword>
<name>A0A0D6LB66_9BILA</name>
<protein>
    <submittedName>
        <fullName evidence="1">Uncharacterized protein</fullName>
    </submittedName>
</protein>
<evidence type="ECO:0000313" key="2">
    <source>
        <dbReference type="Proteomes" id="UP000054495"/>
    </source>
</evidence>
<feature type="non-terminal residue" evidence="1">
    <location>
        <position position="65"/>
    </location>
</feature>